<dbReference type="KEGG" id="tpal:117653019"/>
<dbReference type="GO" id="GO:0005829">
    <property type="term" value="C:cytosol"/>
    <property type="evidence" value="ECO:0007669"/>
    <property type="project" value="TreeGrafter"/>
</dbReference>
<dbReference type="FunFam" id="3.40.50.10090:FF:000003">
    <property type="entry name" value="uroporphyrinogen-III synthase"/>
    <property type="match status" value="1"/>
</dbReference>
<comment type="function">
    <text evidence="11">Catalyzes cyclization of the linear tetrapyrrole, hydroxymethylbilane, to the macrocyclic uroporphyrinogen III, the branch point for the various sub-pathways leading to the wide diversity of porphyrins. Porphyrins act as cofactors for a multitude of enzymes that perform a variety of processes within the cell such as methionine synthesis (vitamin B12) or oxygen transport (heme).</text>
</comment>
<dbReference type="EC" id="4.2.1.75" evidence="3"/>
<name>A0A6P9A8C1_THRPL</name>
<comment type="similarity">
    <text evidence="2">Belongs to the uroporphyrinogen-III synthase family.</text>
</comment>
<dbReference type="SUPFAM" id="SSF69618">
    <property type="entry name" value="HemD-like"/>
    <property type="match status" value="1"/>
</dbReference>
<dbReference type="InParanoid" id="A0A6P9A8C1"/>
<dbReference type="OrthoDB" id="5595751at2759"/>
<organism evidence="14">
    <name type="scientific">Thrips palmi</name>
    <name type="common">Melon thrips</name>
    <dbReference type="NCBI Taxonomy" id="161013"/>
    <lineage>
        <taxon>Eukaryota</taxon>
        <taxon>Metazoa</taxon>
        <taxon>Ecdysozoa</taxon>
        <taxon>Arthropoda</taxon>
        <taxon>Hexapoda</taxon>
        <taxon>Insecta</taxon>
        <taxon>Pterygota</taxon>
        <taxon>Neoptera</taxon>
        <taxon>Paraneoptera</taxon>
        <taxon>Thysanoptera</taxon>
        <taxon>Terebrantia</taxon>
        <taxon>Thripoidea</taxon>
        <taxon>Thripidae</taxon>
        <taxon>Thrips</taxon>
    </lineage>
</organism>
<evidence type="ECO:0000256" key="9">
    <source>
        <dbReference type="ARBA" id="ARBA00040167"/>
    </source>
</evidence>
<evidence type="ECO:0000256" key="4">
    <source>
        <dbReference type="ARBA" id="ARBA00023133"/>
    </source>
</evidence>
<keyword evidence="5" id="KW-0456">Lyase</keyword>
<gene>
    <name evidence="14" type="primary">LOC117653019</name>
</gene>
<dbReference type="GO" id="GO:0006785">
    <property type="term" value="P:heme B biosynthetic process"/>
    <property type="evidence" value="ECO:0007669"/>
    <property type="project" value="UniProtKB-ARBA"/>
</dbReference>
<keyword evidence="13" id="KW-1185">Reference proteome</keyword>
<dbReference type="PANTHER" id="PTHR12390:SF0">
    <property type="entry name" value="UROPORPHYRINOGEN-III SYNTHASE"/>
    <property type="match status" value="1"/>
</dbReference>
<proteinExistence type="inferred from homology"/>
<dbReference type="InterPro" id="IPR039793">
    <property type="entry name" value="UROS/Hem4"/>
</dbReference>
<dbReference type="InterPro" id="IPR003754">
    <property type="entry name" value="4pyrrol_synth_uPrphyn_synth"/>
</dbReference>
<evidence type="ECO:0000256" key="1">
    <source>
        <dbReference type="ARBA" id="ARBA00004772"/>
    </source>
</evidence>
<keyword evidence="4" id="KW-0350">Heme biosynthesis</keyword>
<comment type="catalytic activity">
    <reaction evidence="10">
        <text>hydroxymethylbilane = uroporphyrinogen III + H2O</text>
        <dbReference type="Rhea" id="RHEA:18965"/>
        <dbReference type="ChEBI" id="CHEBI:15377"/>
        <dbReference type="ChEBI" id="CHEBI:57308"/>
        <dbReference type="ChEBI" id="CHEBI:57845"/>
        <dbReference type="EC" id="4.2.1.75"/>
    </reaction>
</comment>
<dbReference type="Pfam" id="PF02602">
    <property type="entry name" value="HEM4"/>
    <property type="match status" value="1"/>
</dbReference>
<dbReference type="GO" id="GO:0004852">
    <property type="term" value="F:uroporphyrinogen-III synthase activity"/>
    <property type="evidence" value="ECO:0007669"/>
    <property type="project" value="UniProtKB-EC"/>
</dbReference>
<sequence length="267" mass="28857">MKILVLKAPKETAEDGDPYVNALRNVGLDADGLEVLSFQYVNQDLLREKVLDPKNYGGFIFTSPRGVVAVEQCLKGTELGRNEWSSVPAYVVGEGTGKVLWEKFEIPSVGQDSGSAQKLAHFIRKEHTDGNRKPLLFPSADLKRNALQEMLTEAGISVDVVTSYKTIPHPHLEAILKEKFSSNEGRPDVLVFFSPSGVNAVLSHPSDLQQCKVVAIGPTTEAALKDRGMVVFATAENPSPTGLVEAIQAALKKTAPELPHATGEDLG</sequence>
<dbReference type="UniPathway" id="UPA00251">
    <property type="reaction ID" value="UER00320"/>
</dbReference>
<evidence type="ECO:0000256" key="10">
    <source>
        <dbReference type="ARBA" id="ARBA00048617"/>
    </source>
</evidence>
<dbReference type="FunCoup" id="A0A6P9A8C1">
    <property type="interactions" value="444"/>
</dbReference>
<evidence type="ECO:0000256" key="5">
    <source>
        <dbReference type="ARBA" id="ARBA00023239"/>
    </source>
</evidence>
<evidence type="ECO:0000256" key="2">
    <source>
        <dbReference type="ARBA" id="ARBA00008133"/>
    </source>
</evidence>
<feature type="domain" description="Tetrapyrrole biosynthesis uroporphyrinogen III synthase" evidence="12">
    <location>
        <begin position="19"/>
        <end position="245"/>
    </location>
</feature>
<keyword evidence="6" id="KW-0627">Porphyrin biosynthesis</keyword>
<dbReference type="Proteomes" id="UP000515158">
    <property type="component" value="Unplaced"/>
</dbReference>
<evidence type="ECO:0000256" key="11">
    <source>
        <dbReference type="ARBA" id="ARBA00060039"/>
    </source>
</evidence>
<dbReference type="CDD" id="cd06578">
    <property type="entry name" value="HemD"/>
    <property type="match status" value="1"/>
</dbReference>
<evidence type="ECO:0000256" key="6">
    <source>
        <dbReference type="ARBA" id="ARBA00023244"/>
    </source>
</evidence>
<dbReference type="PANTHER" id="PTHR12390">
    <property type="entry name" value="UROPORPHYRINOGEN III SYNTHASE"/>
    <property type="match status" value="1"/>
</dbReference>
<protein>
    <recommendedName>
        <fullName evidence="9">Uroporphyrinogen-III synthase</fullName>
        <ecNumber evidence="3">4.2.1.75</ecNumber>
    </recommendedName>
    <alternativeName>
        <fullName evidence="8">Hydroxymethylbilane hydrolyase [cyclizing]</fullName>
    </alternativeName>
    <alternativeName>
        <fullName evidence="7">Uroporphyrinogen-III cosynthase</fullName>
    </alternativeName>
</protein>
<evidence type="ECO:0000256" key="7">
    <source>
        <dbReference type="ARBA" id="ARBA00031702"/>
    </source>
</evidence>
<dbReference type="GO" id="GO:0006782">
    <property type="term" value="P:protoporphyrinogen IX biosynthetic process"/>
    <property type="evidence" value="ECO:0007669"/>
    <property type="project" value="UniProtKB-UniPathway"/>
</dbReference>
<evidence type="ECO:0000259" key="12">
    <source>
        <dbReference type="Pfam" id="PF02602"/>
    </source>
</evidence>
<evidence type="ECO:0000313" key="13">
    <source>
        <dbReference type="Proteomes" id="UP000515158"/>
    </source>
</evidence>
<dbReference type="InterPro" id="IPR036108">
    <property type="entry name" value="4pyrrol_syn_uPrphyn_synt_sf"/>
</dbReference>
<evidence type="ECO:0000256" key="8">
    <source>
        <dbReference type="ARBA" id="ARBA00032649"/>
    </source>
</evidence>
<comment type="pathway">
    <text evidence="1">Porphyrin-containing compound metabolism; protoporphyrin-IX biosynthesis; coproporphyrinogen-III from 5-aminolevulinate: step 3/4.</text>
</comment>
<dbReference type="RefSeq" id="XP_034254247.1">
    <property type="nucleotide sequence ID" value="XM_034398356.1"/>
</dbReference>
<dbReference type="AlphaFoldDB" id="A0A6P9A8C1"/>
<evidence type="ECO:0000313" key="14">
    <source>
        <dbReference type="RefSeq" id="XP_034254247.1"/>
    </source>
</evidence>
<dbReference type="Gene3D" id="3.40.50.10090">
    <property type="match status" value="2"/>
</dbReference>
<dbReference type="GO" id="GO:0006780">
    <property type="term" value="P:uroporphyrinogen III biosynthetic process"/>
    <property type="evidence" value="ECO:0007669"/>
    <property type="project" value="InterPro"/>
</dbReference>
<dbReference type="GeneID" id="117653019"/>
<reference evidence="14" key="1">
    <citation type="submission" date="2025-08" db="UniProtKB">
        <authorList>
            <consortium name="RefSeq"/>
        </authorList>
    </citation>
    <scope>IDENTIFICATION</scope>
    <source>
        <tissue evidence="14">Total insect</tissue>
    </source>
</reference>
<evidence type="ECO:0000256" key="3">
    <source>
        <dbReference type="ARBA" id="ARBA00013109"/>
    </source>
</evidence>
<dbReference type="CTD" id="31817"/>
<accession>A0A6P9A8C1</accession>